<sequence length="91" mass="9605">GCCQREALTQPAAGGTHRPVVRGLGSARSRTMARDNIYENVQMTEAAPQPKGNPLKTPVPWRRRAGGIVTAALLLLSLALATSLLAVTLLC</sequence>
<dbReference type="EMBL" id="JAHGAV010000159">
    <property type="protein sequence ID" value="KAG6930004.1"/>
    <property type="molecule type" value="Genomic_DNA"/>
</dbReference>
<gene>
    <name evidence="3" type="ORF">G0U57_004443</name>
</gene>
<name>A0A8T1SN96_CHESE</name>
<feature type="non-terminal residue" evidence="3">
    <location>
        <position position="1"/>
    </location>
</feature>
<keyword evidence="4" id="KW-1185">Reference proteome</keyword>
<feature type="non-terminal residue" evidence="3">
    <location>
        <position position="91"/>
    </location>
</feature>
<feature type="region of interest" description="Disordered" evidence="1">
    <location>
        <begin position="1"/>
        <end position="26"/>
    </location>
</feature>
<keyword evidence="2" id="KW-1133">Transmembrane helix</keyword>
<dbReference type="Proteomes" id="UP000765507">
    <property type="component" value="Unassembled WGS sequence"/>
</dbReference>
<evidence type="ECO:0000256" key="2">
    <source>
        <dbReference type="SAM" id="Phobius"/>
    </source>
</evidence>
<organism evidence="3 4">
    <name type="scientific">Chelydra serpentina</name>
    <name type="common">Snapping turtle</name>
    <name type="synonym">Testudo serpentina</name>
    <dbReference type="NCBI Taxonomy" id="8475"/>
    <lineage>
        <taxon>Eukaryota</taxon>
        <taxon>Metazoa</taxon>
        <taxon>Chordata</taxon>
        <taxon>Craniata</taxon>
        <taxon>Vertebrata</taxon>
        <taxon>Euteleostomi</taxon>
        <taxon>Archelosauria</taxon>
        <taxon>Testudinata</taxon>
        <taxon>Testudines</taxon>
        <taxon>Cryptodira</taxon>
        <taxon>Durocryptodira</taxon>
        <taxon>Americhelydia</taxon>
        <taxon>Chelydroidea</taxon>
        <taxon>Chelydridae</taxon>
        <taxon>Chelydra</taxon>
    </lineage>
</organism>
<dbReference type="AlphaFoldDB" id="A0A8T1SN96"/>
<protein>
    <submittedName>
        <fullName evidence="3">Uncharacterized protein</fullName>
    </submittedName>
</protein>
<keyword evidence="2" id="KW-0472">Membrane</keyword>
<reference evidence="3 4" key="1">
    <citation type="journal article" date="2020" name="G3 (Bethesda)">
        <title>Draft Genome of the Common Snapping Turtle, Chelydra serpentina, a Model for Phenotypic Plasticity in Reptiles.</title>
        <authorList>
            <person name="Das D."/>
            <person name="Singh S.K."/>
            <person name="Bierstedt J."/>
            <person name="Erickson A."/>
            <person name="Galli G.L.J."/>
            <person name="Crossley D.A. 2nd"/>
            <person name="Rhen T."/>
        </authorList>
    </citation>
    <scope>NUCLEOTIDE SEQUENCE [LARGE SCALE GENOMIC DNA]</scope>
    <source>
        <strain evidence="3">KW</strain>
    </source>
</reference>
<evidence type="ECO:0000313" key="4">
    <source>
        <dbReference type="Proteomes" id="UP000765507"/>
    </source>
</evidence>
<keyword evidence="2" id="KW-0812">Transmembrane</keyword>
<proteinExistence type="predicted"/>
<evidence type="ECO:0000313" key="3">
    <source>
        <dbReference type="EMBL" id="KAG6930004.1"/>
    </source>
</evidence>
<feature type="transmembrane region" description="Helical" evidence="2">
    <location>
        <begin position="65"/>
        <end position="90"/>
    </location>
</feature>
<evidence type="ECO:0000256" key="1">
    <source>
        <dbReference type="SAM" id="MobiDB-lite"/>
    </source>
</evidence>
<comment type="caution">
    <text evidence="3">The sequence shown here is derived from an EMBL/GenBank/DDBJ whole genome shotgun (WGS) entry which is preliminary data.</text>
</comment>
<accession>A0A8T1SN96</accession>